<gene>
    <name evidence="2" type="ORF">GCM10007116_07680</name>
</gene>
<evidence type="ECO:0000313" key="2">
    <source>
        <dbReference type="EMBL" id="GGT92410.1"/>
    </source>
</evidence>
<sequence length="63" mass="7130">MLELAVGFHGQVNETHTSADHTPYILGRAKAFTRGKEEVGLDRGGDFSPNTRHIRTRRENPRQ</sequence>
<proteinExistence type="predicted"/>
<evidence type="ECO:0000256" key="1">
    <source>
        <dbReference type="SAM" id="MobiDB-lite"/>
    </source>
</evidence>
<dbReference type="EMBL" id="BMQS01000006">
    <property type="protein sequence ID" value="GGT92410.1"/>
    <property type="molecule type" value="Genomic_DNA"/>
</dbReference>
<dbReference type="AlphaFoldDB" id="A0A830H377"/>
<organism evidence="2 3">
    <name type="scientific">Sulfodiicoccus acidiphilus</name>
    <dbReference type="NCBI Taxonomy" id="1670455"/>
    <lineage>
        <taxon>Archaea</taxon>
        <taxon>Thermoproteota</taxon>
        <taxon>Thermoprotei</taxon>
        <taxon>Sulfolobales</taxon>
        <taxon>Sulfolobaceae</taxon>
        <taxon>Sulfodiicoccus</taxon>
    </lineage>
</organism>
<feature type="region of interest" description="Disordered" evidence="1">
    <location>
        <begin position="36"/>
        <end position="63"/>
    </location>
</feature>
<reference evidence="2" key="2">
    <citation type="submission" date="2020-09" db="EMBL/GenBank/DDBJ databases">
        <authorList>
            <person name="Sun Q."/>
            <person name="Ohkuma M."/>
        </authorList>
    </citation>
    <scope>NUCLEOTIDE SEQUENCE</scope>
    <source>
        <strain evidence="2">JCM 31740</strain>
    </source>
</reference>
<accession>A0A830H377</accession>
<feature type="compositionally biased region" description="Basic and acidic residues" evidence="1">
    <location>
        <begin position="36"/>
        <end position="45"/>
    </location>
</feature>
<reference evidence="2" key="1">
    <citation type="journal article" date="2014" name="Int. J. Syst. Evol. Microbiol.">
        <title>Complete genome sequence of Corynebacterium casei LMG S-19264T (=DSM 44701T), isolated from a smear-ripened cheese.</title>
        <authorList>
            <consortium name="US DOE Joint Genome Institute (JGI-PGF)"/>
            <person name="Walter F."/>
            <person name="Albersmeier A."/>
            <person name="Kalinowski J."/>
            <person name="Ruckert C."/>
        </authorList>
    </citation>
    <scope>NUCLEOTIDE SEQUENCE</scope>
    <source>
        <strain evidence="2">JCM 31740</strain>
    </source>
</reference>
<protein>
    <submittedName>
        <fullName evidence="2">Uncharacterized protein</fullName>
    </submittedName>
</protein>
<comment type="caution">
    <text evidence="2">The sequence shown here is derived from an EMBL/GenBank/DDBJ whole genome shotgun (WGS) entry which is preliminary data.</text>
</comment>
<dbReference type="Proteomes" id="UP000616143">
    <property type="component" value="Unassembled WGS sequence"/>
</dbReference>
<name>A0A830H377_9CREN</name>
<evidence type="ECO:0000313" key="3">
    <source>
        <dbReference type="Proteomes" id="UP000616143"/>
    </source>
</evidence>